<dbReference type="EMBL" id="CP035807">
    <property type="protein sequence ID" value="QEN05612.1"/>
    <property type="molecule type" value="Genomic_DNA"/>
</dbReference>
<dbReference type="Proteomes" id="UP000323824">
    <property type="component" value="Chromosome"/>
</dbReference>
<dbReference type="AlphaFoldDB" id="A0A5C1QH88"/>
<protein>
    <submittedName>
        <fullName evidence="2">Glycosyltransferase</fullName>
    </submittedName>
</protein>
<evidence type="ECO:0000313" key="2">
    <source>
        <dbReference type="EMBL" id="QEN05612.1"/>
    </source>
</evidence>
<dbReference type="PANTHER" id="PTHR12526">
    <property type="entry name" value="GLYCOSYLTRANSFERASE"/>
    <property type="match status" value="1"/>
</dbReference>
<dbReference type="Pfam" id="PF00534">
    <property type="entry name" value="Glycos_transf_1"/>
    <property type="match status" value="1"/>
</dbReference>
<dbReference type="PANTHER" id="PTHR12526:SF630">
    <property type="entry name" value="GLYCOSYLTRANSFERASE"/>
    <property type="match status" value="1"/>
</dbReference>
<proteinExistence type="predicted"/>
<reference evidence="2 3" key="1">
    <citation type="submission" date="2019-02" db="EMBL/GenBank/DDBJ databases">
        <authorList>
            <person name="Fomenkov A."/>
            <person name="Dubinina G."/>
            <person name="Grabovich M."/>
            <person name="Vincze T."/>
            <person name="Roberts R.J."/>
        </authorList>
    </citation>
    <scope>NUCLEOTIDE SEQUENCE [LARGE SCALE GENOMIC DNA]</scope>
    <source>
        <strain evidence="2 3">P</strain>
    </source>
</reference>
<dbReference type="SUPFAM" id="SSF53756">
    <property type="entry name" value="UDP-Glycosyltransferase/glycogen phosphorylase"/>
    <property type="match status" value="1"/>
</dbReference>
<accession>A0A5C1QH88</accession>
<evidence type="ECO:0000313" key="3">
    <source>
        <dbReference type="Proteomes" id="UP000323824"/>
    </source>
</evidence>
<evidence type="ECO:0000259" key="1">
    <source>
        <dbReference type="Pfam" id="PF00534"/>
    </source>
</evidence>
<dbReference type="GO" id="GO:0016757">
    <property type="term" value="F:glycosyltransferase activity"/>
    <property type="evidence" value="ECO:0007669"/>
    <property type="project" value="InterPro"/>
</dbReference>
<reference evidence="2 3" key="2">
    <citation type="submission" date="2019-09" db="EMBL/GenBank/DDBJ databases">
        <title>Complete Genome Sequence and Methylome Analysis of free living Spirochaetas.</title>
        <authorList>
            <person name="Leshcheva N."/>
            <person name="Mikheeva N."/>
        </authorList>
    </citation>
    <scope>NUCLEOTIDE SEQUENCE [LARGE SCALE GENOMIC DNA]</scope>
    <source>
        <strain evidence="2 3">P</strain>
    </source>
</reference>
<sequence length="146" mass="16482">MELIIGGHGSNLKKLKELASKLGIEDNVYFVGMLSREKIIEYYNKSDVFILSSNFESFGVVIIEALSQGLPVISTICGGPESLIDNENGILVSKDCVEEMVLAMKSMKKNYNQYDRVEIRNKTLNEYGENNITSILIKLYREVVKH</sequence>
<dbReference type="KEGG" id="sper:EW093_13125"/>
<organism evidence="2 3">
    <name type="scientific">Thiospirochaeta perfilievii</name>
    <dbReference type="NCBI Taxonomy" id="252967"/>
    <lineage>
        <taxon>Bacteria</taxon>
        <taxon>Pseudomonadati</taxon>
        <taxon>Spirochaetota</taxon>
        <taxon>Spirochaetia</taxon>
        <taxon>Spirochaetales</taxon>
        <taxon>Spirochaetaceae</taxon>
        <taxon>Thiospirochaeta</taxon>
    </lineage>
</organism>
<keyword evidence="3" id="KW-1185">Reference proteome</keyword>
<feature type="domain" description="Glycosyl transferase family 1" evidence="1">
    <location>
        <begin position="3"/>
        <end position="118"/>
    </location>
</feature>
<keyword evidence="2" id="KW-0808">Transferase</keyword>
<dbReference type="OrthoDB" id="9797829at2"/>
<gene>
    <name evidence="2" type="ORF">EW093_13125</name>
</gene>
<dbReference type="InterPro" id="IPR001296">
    <property type="entry name" value="Glyco_trans_1"/>
</dbReference>
<name>A0A5C1QH88_9SPIO</name>
<dbReference type="Gene3D" id="3.40.50.2000">
    <property type="entry name" value="Glycogen Phosphorylase B"/>
    <property type="match status" value="1"/>
</dbReference>